<dbReference type="InterPro" id="IPR041262">
    <property type="entry name" value="GerD_central"/>
</dbReference>
<dbReference type="NCBIfam" id="NF040801">
    <property type="entry name" value="spore_GerD"/>
    <property type="match status" value="1"/>
</dbReference>
<name>A0ABW4KN93_9BACI</name>
<dbReference type="PROSITE" id="PS51257">
    <property type="entry name" value="PROKAR_LIPOPROTEIN"/>
    <property type="match status" value="1"/>
</dbReference>
<organism evidence="4 5">
    <name type="scientific">Siminovitchia sediminis</name>
    <dbReference type="NCBI Taxonomy" id="1274353"/>
    <lineage>
        <taxon>Bacteria</taxon>
        <taxon>Bacillati</taxon>
        <taxon>Bacillota</taxon>
        <taxon>Bacilli</taxon>
        <taxon>Bacillales</taxon>
        <taxon>Bacillaceae</taxon>
        <taxon>Siminovitchia</taxon>
    </lineage>
</organism>
<evidence type="ECO:0000256" key="1">
    <source>
        <dbReference type="SAM" id="MobiDB-lite"/>
    </source>
</evidence>
<feature type="signal peptide" evidence="2">
    <location>
        <begin position="1"/>
        <end position="24"/>
    </location>
</feature>
<dbReference type="Proteomes" id="UP001597301">
    <property type="component" value="Unassembled WGS sequence"/>
</dbReference>
<feature type="chain" id="PRO_5046126079" evidence="2">
    <location>
        <begin position="25"/>
        <end position="196"/>
    </location>
</feature>
<reference evidence="5" key="1">
    <citation type="journal article" date="2019" name="Int. J. Syst. Evol. Microbiol.">
        <title>The Global Catalogue of Microorganisms (GCM) 10K type strain sequencing project: providing services to taxonomists for standard genome sequencing and annotation.</title>
        <authorList>
            <consortium name="The Broad Institute Genomics Platform"/>
            <consortium name="The Broad Institute Genome Sequencing Center for Infectious Disease"/>
            <person name="Wu L."/>
            <person name="Ma J."/>
        </authorList>
    </citation>
    <scope>NUCLEOTIDE SEQUENCE [LARGE SCALE GENOMIC DNA]</scope>
    <source>
        <strain evidence="5">CGMCC 1.12295</strain>
    </source>
</reference>
<comment type="caution">
    <text evidence="4">The sequence shown here is derived from an EMBL/GenBank/DDBJ whole genome shotgun (WGS) entry which is preliminary data.</text>
</comment>
<accession>A0ABW4KN93</accession>
<evidence type="ECO:0000313" key="4">
    <source>
        <dbReference type="EMBL" id="MFD1708841.1"/>
    </source>
</evidence>
<feature type="region of interest" description="Disordered" evidence="1">
    <location>
        <begin position="174"/>
        <end position="196"/>
    </location>
</feature>
<evidence type="ECO:0000259" key="3">
    <source>
        <dbReference type="Pfam" id="PF17898"/>
    </source>
</evidence>
<gene>
    <name evidence="4" type="primary">gerD</name>
    <name evidence="4" type="ORF">ACFSCZ_19380</name>
</gene>
<dbReference type="Pfam" id="PF17898">
    <property type="entry name" value="GerD"/>
    <property type="match status" value="1"/>
</dbReference>
<dbReference type="EMBL" id="JBHUEO010000121">
    <property type="protein sequence ID" value="MFD1708841.1"/>
    <property type="molecule type" value="Genomic_DNA"/>
</dbReference>
<proteinExistence type="predicted"/>
<keyword evidence="2" id="KW-0732">Signal</keyword>
<keyword evidence="4" id="KW-0449">Lipoprotein</keyword>
<keyword evidence="5" id="KW-1185">Reference proteome</keyword>
<evidence type="ECO:0000313" key="5">
    <source>
        <dbReference type="Proteomes" id="UP001597301"/>
    </source>
</evidence>
<dbReference type="RefSeq" id="WP_380776669.1">
    <property type="nucleotide sequence ID" value="NZ_JBHUEO010000121.1"/>
</dbReference>
<sequence length="196" mass="22187">MKKGVILLLVCSLLLAACGGNSEAGQPDYEQTKNMMVDLLKTDEGKKAVRDIMSEEEFRQQMIMDQAVVKDTIQSTLTSDKGQDFWKKSLEDPKFAESMAKSMKQQHEELMKSLMKDPEYQGMLMDIWKDPAFQKDVAESMKSKEFREQMREVVTDTLESPLYKAKIEEIVKKTASEKKEQQGGGEGKKQEGGEGS</sequence>
<evidence type="ECO:0000256" key="2">
    <source>
        <dbReference type="SAM" id="SignalP"/>
    </source>
</evidence>
<protein>
    <submittedName>
        <fullName evidence="4">Spore germination lipoprotein GerD</fullName>
    </submittedName>
</protein>
<feature type="domain" description="Spore germination GerD central core" evidence="3">
    <location>
        <begin position="62"/>
        <end position="175"/>
    </location>
</feature>